<dbReference type="EMBL" id="CP025682">
    <property type="protein sequence ID" value="AUN95720.1"/>
    <property type="molecule type" value="Genomic_DNA"/>
</dbReference>
<evidence type="ECO:0000259" key="1">
    <source>
        <dbReference type="Pfam" id="PF00535"/>
    </source>
</evidence>
<dbReference type="KEGG" id="atw:C0099_12725"/>
<organism evidence="2 3">
    <name type="scientific">Pseudazoarcus pumilus</name>
    <dbReference type="NCBI Taxonomy" id="2067960"/>
    <lineage>
        <taxon>Bacteria</taxon>
        <taxon>Pseudomonadati</taxon>
        <taxon>Pseudomonadota</taxon>
        <taxon>Betaproteobacteria</taxon>
        <taxon>Rhodocyclales</taxon>
        <taxon>Zoogloeaceae</taxon>
        <taxon>Pseudazoarcus</taxon>
    </lineage>
</organism>
<dbReference type="PANTHER" id="PTHR22916:SF3">
    <property type="entry name" value="UDP-GLCNAC:BETAGAL BETA-1,3-N-ACETYLGLUCOSAMINYLTRANSFERASE-LIKE PROTEIN 1"/>
    <property type="match status" value="1"/>
</dbReference>
<proteinExistence type="predicted"/>
<dbReference type="InterPro" id="IPR029044">
    <property type="entry name" value="Nucleotide-diphossugar_trans"/>
</dbReference>
<accession>A0A2I6S8Y1</accession>
<keyword evidence="2" id="KW-0808">Transferase</keyword>
<dbReference type="SUPFAM" id="SSF53448">
    <property type="entry name" value="Nucleotide-diphospho-sugar transferases"/>
    <property type="match status" value="1"/>
</dbReference>
<feature type="domain" description="Glycosyltransferase 2-like" evidence="1">
    <location>
        <begin position="22"/>
        <end position="141"/>
    </location>
</feature>
<dbReference type="Pfam" id="PF00535">
    <property type="entry name" value="Glycos_transf_2"/>
    <property type="match status" value="1"/>
</dbReference>
<evidence type="ECO:0000313" key="3">
    <source>
        <dbReference type="Proteomes" id="UP000242205"/>
    </source>
</evidence>
<dbReference type="InterPro" id="IPR001173">
    <property type="entry name" value="Glyco_trans_2-like"/>
</dbReference>
<dbReference type="PANTHER" id="PTHR22916">
    <property type="entry name" value="GLYCOSYLTRANSFERASE"/>
    <property type="match status" value="1"/>
</dbReference>
<dbReference type="Gene3D" id="3.90.550.10">
    <property type="entry name" value="Spore Coat Polysaccharide Biosynthesis Protein SpsA, Chain A"/>
    <property type="match status" value="1"/>
</dbReference>
<keyword evidence="3" id="KW-1185">Reference proteome</keyword>
<dbReference type="OrthoDB" id="433681at2"/>
<gene>
    <name evidence="2" type="ORF">C0099_12725</name>
</gene>
<dbReference type="AlphaFoldDB" id="A0A2I6S8Y1"/>
<dbReference type="CDD" id="cd00761">
    <property type="entry name" value="Glyco_tranf_GTA_type"/>
    <property type="match status" value="1"/>
</dbReference>
<protein>
    <submittedName>
        <fullName evidence="2">Glycosyltransferase family 2 protein</fullName>
    </submittedName>
</protein>
<reference evidence="2 3" key="1">
    <citation type="submission" date="2018-01" db="EMBL/GenBank/DDBJ databases">
        <authorList>
            <person name="Fu G.-Y."/>
        </authorList>
    </citation>
    <scope>NUCLEOTIDE SEQUENCE [LARGE SCALE GENOMIC DNA]</scope>
    <source>
        <strain evidence="2 3">SY39</strain>
    </source>
</reference>
<sequence>MSHGLLMSEAHSTADGTPPLVSVVMATYNRSNIIGYAIESLRANTLQDWELLVVGDCCTDDTETVVSAFGDTRIRFVNLPDNCGEQSGPNNFGVELARGRYLAFLNHDDLWFPHHLRRCVEALEREGVDLVFSQGIVVDADGKLALVGATCPEPHPYAPWMSAPASLWVMRREVPPSVGAWPAARETRISPSQAWLRRAHGMGVRMLALPVPGALIITSGDRRDSYRERQCAEHAWWHDKLRADGGERALIGALLGELWQQRTLNPGYNLGHLAKTLVRRSLMCVGIPAPSIKGLFRFRRKGAFIAHLRRVRGLEPAKRGSRTEDGH</sequence>
<dbReference type="GO" id="GO:0016758">
    <property type="term" value="F:hexosyltransferase activity"/>
    <property type="evidence" value="ECO:0007669"/>
    <property type="project" value="UniProtKB-ARBA"/>
</dbReference>
<evidence type="ECO:0000313" key="2">
    <source>
        <dbReference type="EMBL" id="AUN95720.1"/>
    </source>
</evidence>
<name>A0A2I6S8Y1_9RHOO</name>
<dbReference type="Proteomes" id="UP000242205">
    <property type="component" value="Chromosome"/>
</dbReference>